<gene>
    <name evidence="1" type="ORF">SAMN05216276_101227</name>
</gene>
<sequence>MAGCAGLTACGPPDLEQHGGRTFEGVAVRVAQRILAMAAAIWHDNKTGAPITRPLITSELLVQ</sequence>
<protein>
    <submittedName>
        <fullName evidence="1">Uncharacterized protein</fullName>
    </submittedName>
</protein>
<dbReference type="AlphaFoldDB" id="A0A239FPV7"/>
<organism evidence="1 2">
    <name type="scientific">Streptosporangium subroseum</name>
    <dbReference type="NCBI Taxonomy" id="106412"/>
    <lineage>
        <taxon>Bacteria</taxon>
        <taxon>Bacillati</taxon>
        <taxon>Actinomycetota</taxon>
        <taxon>Actinomycetes</taxon>
        <taxon>Streptosporangiales</taxon>
        <taxon>Streptosporangiaceae</taxon>
        <taxon>Streptosporangium</taxon>
    </lineage>
</organism>
<name>A0A239FPV7_9ACTN</name>
<accession>A0A239FPV7</accession>
<keyword evidence="2" id="KW-1185">Reference proteome</keyword>
<dbReference type="OrthoDB" id="4962032at2"/>
<evidence type="ECO:0000313" key="2">
    <source>
        <dbReference type="Proteomes" id="UP000198282"/>
    </source>
</evidence>
<proteinExistence type="predicted"/>
<dbReference type="Proteomes" id="UP000198282">
    <property type="component" value="Unassembled WGS sequence"/>
</dbReference>
<evidence type="ECO:0000313" key="1">
    <source>
        <dbReference type="EMBL" id="SNS58658.1"/>
    </source>
</evidence>
<dbReference type="EMBL" id="FZOD01000012">
    <property type="protein sequence ID" value="SNS58658.1"/>
    <property type="molecule type" value="Genomic_DNA"/>
</dbReference>
<dbReference type="RefSeq" id="WP_089207818.1">
    <property type="nucleotide sequence ID" value="NZ_FZOD01000012.1"/>
</dbReference>
<reference evidence="1 2" key="1">
    <citation type="submission" date="2017-06" db="EMBL/GenBank/DDBJ databases">
        <authorList>
            <person name="Kim H.J."/>
            <person name="Triplett B.A."/>
        </authorList>
    </citation>
    <scope>NUCLEOTIDE SEQUENCE [LARGE SCALE GENOMIC DNA]</scope>
    <source>
        <strain evidence="1 2">CGMCC 4.2132</strain>
    </source>
</reference>